<keyword evidence="2 3" id="KW-0040">ANK repeat</keyword>
<keyword evidence="5" id="KW-0472">Membrane</keyword>
<dbReference type="Pfam" id="PF00023">
    <property type="entry name" value="Ank"/>
    <property type="match status" value="1"/>
</dbReference>
<feature type="region of interest" description="Disordered" evidence="4">
    <location>
        <begin position="1342"/>
        <end position="1374"/>
    </location>
</feature>
<dbReference type="PANTHER" id="PTHR24123:SF33">
    <property type="entry name" value="PROTEIN HOS4"/>
    <property type="match status" value="1"/>
</dbReference>
<organism evidence="6 7">
    <name type="scientific">Coccomyxa viridis</name>
    <dbReference type="NCBI Taxonomy" id="1274662"/>
    <lineage>
        <taxon>Eukaryota</taxon>
        <taxon>Viridiplantae</taxon>
        <taxon>Chlorophyta</taxon>
        <taxon>core chlorophytes</taxon>
        <taxon>Trebouxiophyceae</taxon>
        <taxon>Trebouxiophyceae incertae sedis</taxon>
        <taxon>Coccomyxaceae</taxon>
        <taxon>Coccomyxa</taxon>
    </lineage>
</organism>
<feature type="repeat" description="ANK" evidence="3">
    <location>
        <begin position="1147"/>
        <end position="1171"/>
    </location>
</feature>
<proteinExistence type="predicted"/>
<comment type="caution">
    <text evidence="6">The sequence shown here is derived from an EMBL/GenBank/DDBJ whole genome shotgun (WGS) entry which is preliminary data.</text>
</comment>
<evidence type="ECO:0000313" key="6">
    <source>
        <dbReference type="EMBL" id="CAL5221068.1"/>
    </source>
</evidence>
<feature type="repeat" description="ANK" evidence="3">
    <location>
        <begin position="1528"/>
        <end position="1560"/>
    </location>
</feature>
<gene>
    <name evidence="6" type="primary">g3192</name>
    <name evidence="6" type="ORF">VP750_LOCUS2727</name>
</gene>
<keyword evidence="5" id="KW-1133">Transmembrane helix</keyword>
<feature type="repeat" description="ANK" evidence="3">
    <location>
        <begin position="548"/>
        <end position="580"/>
    </location>
</feature>
<dbReference type="Pfam" id="PF12796">
    <property type="entry name" value="Ank_2"/>
    <property type="match status" value="10"/>
</dbReference>
<dbReference type="Gene3D" id="1.25.40.20">
    <property type="entry name" value="Ankyrin repeat-containing domain"/>
    <property type="match status" value="6"/>
</dbReference>
<evidence type="ECO:0000256" key="2">
    <source>
        <dbReference type="ARBA" id="ARBA00023043"/>
    </source>
</evidence>
<feature type="repeat" description="ANK" evidence="3">
    <location>
        <begin position="1115"/>
        <end position="1140"/>
    </location>
</feature>
<feature type="repeat" description="ANK" evidence="3">
    <location>
        <begin position="1022"/>
        <end position="1054"/>
    </location>
</feature>
<feature type="region of interest" description="Disordered" evidence="4">
    <location>
        <begin position="909"/>
        <end position="988"/>
    </location>
</feature>
<dbReference type="SMART" id="SM00248">
    <property type="entry name" value="ANK"/>
    <property type="match status" value="24"/>
</dbReference>
<feature type="repeat" description="ANK" evidence="3">
    <location>
        <begin position="581"/>
        <end position="607"/>
    </location>
</feature>
<evidence type="ECO:0000256" key="1">
    <source>
        <dbReference type="ARBA" id="ARBA00022737"/>
    </source>
</evidence>
<dbReference type="PANTHER" id="PTHR24123">
    <property type="entry name" value="ANKYRIN REPEAT-CONTAINING"/>
    <property type="match status" value="1"/>
</dbReference>
<dbReference type="EMBL" id="CAXHTA020000004">
    <property type="protein sequence ID" value="CAL5221068.1"/>
    <property type="molecule type" value="Genomic_DNA"/>
</dbReference>
<feature type="compositionally biased region" description="Polar residues" evidence="4">
    <location>
        <begin position="381"/>
        <end position="394"/>
    </location>
</feature>
<feature type="transmembrane region" description="Helical" evidence="5">
    <location>
        <begin position="139"/>
        <end position="159"/>
    </location>
</feature>
<name>A0ABP1FSC9_9CHLO</name>
<dbReference type="InterPro" id="IPR051165">
    <property type="entry name" value="Multifunctional_ANK_Repeat"/>
</dbReference>
<feature type="repeat" description="ANK" evidence="3">
    <location>
        <begin position="1696"/>
        <end position="1728"/>
    </location>
</feature>
<evidence type="ECO:0000256" key="5">
    <source>
        <dbReference type="SAM" id="Phobius"/>
    </source>
</evidence>
<dbReference type="InterPro" id="IPR002110">
    <property type="entry name" value="Ankyrin_rpt"/>
</dbReference>
<keyword evidence="5" id="KW-0812">Transmembrane</keyword>
<dbReference type="Proteomes" id="UP001497392">
    <property type="component" value="Unassembled WGS sequence"/>
</dbReference>
<feature type="repeat" description="ANK" evidence="3">
    <location>
        <begin position="1662"/>
        <end position="1694"/>
    </location>
</feature>
<protein>
    <submittedName>
        <fullName evidence="6">G3192 protein</fullName>
    </submittedName>
</protein>
<feature type="repeat" description="ANK" evidence="3">
    <location>
        <begin position="1436"/>
        <end position="1468"/>
    </location>
</feature>
<feature type="repeat" description="ANK" evidence="3">
    <location>
        <begin position="1465"/>
        <end position="1497"/>
    </location>
</feature>
<feature type="compositionally biased region" description="Polar residues" evidence="4">
    <location>
        <begin position="1347"/>
        <end position="1358"/>
    </location>
</feature>
<accession>A0ABP1FSC9</accession>
<keyword evidence="1" id="KW-0677">Repeat</keyword>
<evidence type="ECO:0000256" key="3">
    <source>
        <dbReference type="PROSITE-ProRule" id="PRU00023"/>
    </source>
</evidence>
<feature type="region of interest" description="Disordered" evidence="4">
    <location>
        <begin position="374"/>
        <end position="397"/>
    </location>
</feature>
<feature type="repeat" description="ANK" evidence="3">
    <location>
        <begin position="768"/>
        <end position="800"/>
    </location>
</feature>
<evidence type="ECO:0000313" key="7">
    <source>
        <dbReference type="Proteomes" id="UP001497392"/>
    </source>
</evidence>
<feature type="repeat" description="ANK" evidence="3">
    <location>
        <begin position="1278"/>
        <end position="1310"/>
    </location>
</feature>
<feature type="region of interest" description="Disordered" evidence="4">
    <location>
        <begin position="424"/>
        <end position="466"/>
    </location>
</feature>
<feature type="repeat" description="ANK" evidence="3">
    <location>
        <begin position="802"/>
        <end position="834"/>
    </location>
</feature>
<evidence type="ECO:0000256" key="4">
    <source>
        <dbReference type="SAM" id="MobiDB-lite"/>
    </source>
</evidence>
<dbReference type="PROSITE" id="PS50088">
    <property type="entry name" value="ANK_REPEAT"/>
    <property type="match status" value="16"/>
</dbReference>
<feature type="repeat" description="ANK" evidence="3">
    <location>
        <begin position="1244"/>
        <end position="1276"/>
    </location>
</feature>
<reference evidence="6 7" key="1">
    <citation type="submission" date="2024-06" db="EMBL/GenBank/DDBJ databases">
        <authorList>
            <person name="Kraege A."/>
            <person name="Thomma B."/>
        </authorList>
    </citation>
    <scope>NUCLEOTIDE SEQUENCE [LARGE SCALE GENOMIC DNA]</scope>
</reference>
<dbReference type="SUPFAM" id="SSF48403">
    <property type="entry name" value="Ankyrin repeat"/>
    <property type="match status" value="3"/>
</dbReference>
<keyword evidence="7" id="KW-1185">Reference proteome</keyword>
<feature type="repeat" description="ANK" evidence="3">
    <location>
        <begin position="640"/>
        <end position="672"/>
    </location>
</feature>
<sequence length="1797" mass="190433">MPAQVSRGLWTPKGYRLTAKPSALVVGPACCTRLGNFSGRQAAWHGASTTRGVLHGNLGRRRPGHLGGRAAIAVRAAGTAAQDLHMQDRFSPAGSAPDPSSLSRPQASWLPSAADFMRLWVPALGLIALTGIFDARGLAYLMASVNLYLLLFFAGLPILHQPVDTTTTWIFMGAYTYCALCLAGMYALIFCDQGLAKVVLVKSWLRIAIGLPLRLYNGINTPSGAILTGCMRGLMSWTGRALLARAALKTFIILKEARSKAAAAPAASQEVEEADGGVGSIRLAGHEEHFGPATTPAEAVSVTTIDAESEEEGQNTAEARLLYLQQGIDRLEAEATFIKEDKLRHHWNPADLQRWQEAVARLDSLRHEVTALTAGAPAAETVQQEPSGTTSSLTEEARIPDRHPFQTEAQSQAHPEEVLGSVAEKQHAETQADTGQPAGSLHVSPEVEGGPQPEPTEAGKTMSRDGELEAVGSNELLEEVQEAGLDGDSAVDQGIQDSDEGTQHDSMQDLWDASGAALLQSVQTGNLEDVDRLLGDFPSCDVDVRDSGGRTPLHIAAELGSLDIVKLLLSLDATHSKLDNKGRSPLYAAALAGHPDIVKALLDAGADHGKAPSPLHFVQDPKVLAVLLEDGADEEDSTKDGETPLLAALRCGYMEAAKTHLAYGANPRIIDFNDNTALKHALRHGDADMVTLLLRKEMSDTPDWYEAPLLGAVKEGDVRLMQAILDANDMPMTETWEMAMIEAAKCNHAECMSALLDASDLINSQGFNGCTPLMMSAAFGSVKVLKLLLAAGANIDGRKHFEGLTALHLAAISGSAEVVHSLLDNGADPAPRDCNGHTAAELARIFGREELVAILASCPSKEENAGESDYIDDAMDMTHNDAGMPSGAEAEEKADLLGSVADIQLTTEPATAQPHGGPLEPPSTEQSSQPEAAQAAVAPAGSANIEAVTKGSHSAESEALTSGDPDGSTDMHQTGIQHAGPKECEDKDDRSGTLLYAVEMGKPHDVERLLKAGWWVDDEENLDRTPLYTAAMMGNLEIVKLLLAHGAEPSRPSWGFPHAPLNVAAIEGHRDVVKALLDAGADYRRAPSPLCYVKDPDVLVLLLEAGADVDAIRGDGDTPLLTAICGGHYEAAETLLCAGARPTLDRFGFSPLMLAIKRGSADMVKLLLRKGMCHAEAWWTPLVYAAMEGNVWWMTRIINSGKPDYEVLEMAMLAAAKWDHADCMPLLLFVAEEHDVNFDGQQCTGLTSLMVAAAFGSIKVLRLLMEAGADVDARSRWEGLTALHLAAIFGHTEAAHALLEHGASKAICNHSNHTAAKLASMFGQAAFGADLTLLPTIEDQPQAEQAAHTSRFNASASSECDDSPEASEGFHGGFWDSSTPVHRIPLRPTGGMQHGSLEGSKYANSKALLHAVRLGRSQDVERLLNAGCNVDVQDADGFTPIYHAAREGFKDIVELLLVHGANASSHPLPMHPAVLAGHRDVVKTLLAAGADLGSTGEFGVLCFAEVPDPKLLAALLGAGADVNAITEEGQTPLILALCYQCSEVVETLLDYGARADMCDDLGRSPLKYAAGQGDAGSVDLLLRSLTCDSSWPPLSLVDAVRRGDARMTRACLDAEEEDHDCVAMEMAMISAARGNQAECMSALLAGGARWSAFIDIDTQECGGLTPLMVASAFGSIEVVRLLLGAGADVGACTAAEGLTALHLAAVMGHAEVAHLLIEGGACTTTFDNNDHTAVDMAFTAGQEALGIALSQVPTDEESTEEEDAFNLTVEVTPRKTETAQQTQILAKGLDEVAINWA</sequence>
<dbReference type="PRINTS" id="PR01415">
    <property type="entry name" value="ANKYRIN"/>
</dbReference>
<feature type="transmembrane region" description="Helical" evidence="5">
    <location>
        <begin position="171"/>
        <end position="190"/>
    </location>
</feature>
<dbReference type="InterPro" id="IPR036770">
    <property type="entry name" value="Ankyrin_rpt-contain_sf"/>
</dbReference>
<feature type="compositionally biased region" description="Low complexity" evidence="4">
    <location>
        <begin position="925"/>
        <end position="943"/>
    </location>
</feature>
<feature type="repeat" description="ANK" evidence="3">
    <location>
        <begin position="1056"/>
        <end position="1088"/>
    </location>
</feature>
<dbReference type="PROSITE" id="PS50297">
    <property type="entry name" value="ANK_REP_REGION"/>
    <property type="match status" value="15"/>
</dbReference>